<keyword evidence="1" id="KW-0449">Lipoprotein</keyword>
<dbReference type="STRING" id="1643428.GCA_001442855_00318"/>
<sequence length="280" mass="32592">MRPLREFAKLTFLTFCFSLNIIADSTRVNPYRLGVVLGTTAGIFTLAHVQQYSSWWKGELTKFHFKDDFNQVLNSDKLGHAYFSFLISDLLGRSLEWSGVRKDKAILLGAVASLIFQTYVEVEDGFRPSLGFSVSDEVSNFIGAFLPLFKEKFTMLKIVNFKMSVFPSEKFKSGAHRFIVDDYESLYFWLCFDVAEILKLKQLKLWTFDIFDLAIGYSVKKIDWKGNGERELFLSLDYDLSKIPTKIWFLKQILHLFNYYHLPAPTLQIKPMVRFFIIKI</sequence>
<evidence type="ECO:0000313" key="1">
    <source>
        <dbReference type="EMBL" id="CUU01760.1"/>
    </source>
</evidence>
<dbReference type="RefSeq" id="WP_181180204.1">
    <property type="nucleotide sequence ID" value="NZ_FAOO01000002.1"/>
</dbReference>
<proteinExistence type="predicted"/>
<protein>
    <submittedName>
        <fullName evidence="1">Predicted lipoprotein (DUF2279)</fullName>
    </submittedName>
</protein>
<reference evidence="2" key="1">
    <citation type="submission" date="2015-11" db="EMBL/GenBank/DDBJ databases">
        <authorList>
            <person name="Varghese N."/>
        </authorList>
    </citation>
    <scope>NUCLEOTIDE SEQUENCE [LARGE SCALE GENOMIC DNA]</scope>
</reference>
<organism evidence="1 2">
    <name type="scientific">Candidatus Thermokryptus mobilis</name>
    <dbReference type="NCBI Taxonomy" id="1643428"/>
    <lineage>
        <taxon>Bacteria</taxon>
        <taxon>Pseudomonadati</taxon>
        <taxon>Candidatus Kryptoniota</taxon>
        <taxon>Candidatus Thermokryptus</taxon>
    </lineage>
</organism>
<gene>
    <name evidence="1" type="ORF">JGI1_00331</name>
</gene>
<dbReference type="AlphaFoldDB" id="A0A0S4MRV9"/>
<dbReference type="InterPro" id="IPR018736">
    <property type="entry name" value="DUF2279_periplasmic_lipo"/>
</dbReference>
<dbReference type="EMBL" id="FAOO01000002">
    <property type="protein sequence ID" value="CUU01760.1"/>
    <property type="molecule type" value="Genomic_DNA"/>
</dbReference>
<accession>A0A0S4MRV9</accession>
<dbReference type="Pfam" id="PF10043">
    <property type="entry name" value="DUF2279"/>
    <property type="match status" value="1"/>
</dbReference>
<evidence type="ECO:0000313" key="2">
    <source>
        <dbReference type="Proteomes" id="UP000320623"/>
    </source>
</evidence>
<name>A0A0S4MRV9_9BACT</name>
<dbReference type="Proteomes" id="UP000320623">
    <property type="component" value="Unassembled WGS sequence"/>
</dbReference>
<keyword evidence="2" id="KW-1185">Reference proteome</keyword>